<dbReference type="RefSeq" id="WP_197644602.1">
    <property type="nucleotide sequence ID" value="NZ_JAEACP010000012.1"/>
</dbReference>
<comment type="caution">
    <text evidence="1">The sequence shown here is derived from an EMBL/GenBank/DDBJ whole genome shotgun (WGS) entry which is preliminary data.</text>
</comment>
<dbReference type="EMBL" id="JBHRSM010000053">
    <property type="protein sequence ID" value="MFC3088540.1"/>
    <property type="molecule type" value="Genomic_DNA"/>
</dbReference>
<sequence>MAVKPRLQPGRAIRTRLVSVPFRFKDEFLAGLCYTPIWHLETRQWEVDARDEALIRKWLDAKMPPPDWARPPANQPHAMVRA</sequence>
<accession>A0ABV7E1R4</accession>
<protein>
    <submittedName>
        <fullName evidence="1">Uncharacterized protein</fullName>
    </submittedName>
</protein>
<name>A0ABV7E1R4_9RHOB</name>
<keyword evidence="2" id="KW-1185">Reference proteome</keyword>
<reference evidence="2" key="1">
    <citation type="journal article" date="2019" name="Int. J. Syst. Evol. Microbiol.">
        <title>The Global Catalogue of Microorganisms (GCM) 10K type strain sequencing project: providing services to taxonomists for standard genome sequencing and annotation.</title>
        <authorList>
            <consortium name="The Broad Institute Genomics Platform"/>
            <consortium name="The Broad Institute Genome Sequencing Center for Infectious Disease"/>
            <person name="Wu L."/>
            <person name="Ma J."/>
        </authorList>
    </citation>
    <scope>NUCLEOTIDE SEQUENCE [LARGE SCALE GENOMIC DNA]</scope>
    <source>
        <strain evidence="2">KCTC 62102</strain>
    </source>
</reference>
<evidence type="ECO:0000313" key="2">
    <source>
        <dbReference type="Proteomes" id="UP001595445"/>
    </source>
</evidence>
<dbReference type="Proteomes" id="UP001595445">
    <property type="component" value="Unassembled WGS sequence"/>
</dbReference>
<organism evidence="1 2">
    <name type="scientific">Tabrizicola soli</name>
    <dbReference type="NCBI Taxonomy" id="2185115"/>
    <lineage>
        <taxon>Bacteria</taxon>
        <taxon>Pseudomonadati</taxon>
        <taxon>Pseudomonadota</taxon>
        <taxon>Alphaproteobacteria</taxon>
        <taxon>Rhodobacterales</taxon>
        <taxon>Paracoccaceae</taxon>
        <taxon>Tabrizicola</taxon>
    </lineage>
</organism>
<evidence type="ECO:0000313" key="1">
    <source>
        <dbReference type="EMBL" id="MFC3088540.1"/>
    </source>
</evidence>
<gene>
    <name evidence="1" type="ORF">ACFOD6_21080</name>
</gene>
<proteinExistence type="predicted"/>